<feature type="region of interest" description="Disordered" evidence="1">
    <location>
        <begin position="319"/>
        <end position="400"/>
    </location>
</feature>
<accession>A0A0N7F5H5</accession>
<feature type="region of interest" description="Disordered" evidence="1">
    <location>
        <begin position="217"/>
        <end position="280"/>
    </location>
</feature>
<dbReference type="KEGG" id="kphy:AOZ06_51840"/>
<name>A0A0N7F5H5_9PSEU</name>
<dbReference type="RefSeq" id="WP_054296117.1">
    <property type="nucleotide sequence ID" value="NZ_CP012752.1"/>
</dbReference>
<gene>
    <name evidence="2" type="ORF">AOZ06_51840</name>
</gene>
<organism evidence="2 3">
    <name type="scientific">Kibdelosporangium phytohabitans</name>
    <dbReference type="NCBI Taxonomy" id="860235"/>
    <lineage>
        <taxon>Bacteria</taxon>
        <taxon>Bacillati</taxon>
        <taxon>Actinomycetota</taxon>
        <taxon>Actinomycetes</taxon>
        <taxon>Pseudonocardiales</taxon>
        <taxon>Pseudonocardiaceae</taxon>
        <taxon>Kibdelosporangium</taxon>
    </lineage>
</organism>
<feature type="compositionally biased region" description="Low complexity" evidence="1">
    <location>
        <begin position="337"/>
        <end position="362"/>
    </location>
</feature>
<dbReference type="EMBL" id="CP012752">
    <property type="protein sequence ID" value="ALG14247.1"/>
    <property type="molecule type" value="Genomic_DNA"/>
</dbReference>
<dbReference type="InterPro" id="IPR038332">
    <property type="entry name" value="PPE_sf"/>
</dbReference>
<keyword evidence="3" id="KW-1185">Reference proteome</keyword>
<feature type="compositionally biased region" description="Gly residues" evidence="1">
    <location>
        <begin position="322"/>
        <end position="336"/>
    </location>
</feature>
<dbReference type="Proteomes" id="UP000063699">
    <property type="component" value="Chromosome"/>
</dbReference>
<evidence type="ECO:0000313" key="2">
    <source>
        <dbReference type="EMBL" id="ALG14247.1"/>
    </source>
</evidence>
<evidence type="ECO:0000256" key="1">
    <source>
        <dbReference type="SAM" id="MobiDB-lite"/>
    </source>
</evidence>
<proteinExistence type="predicted"/>
<sequence>MSGTEIGDYRFAGYSNEELAVMVDQIRQGRGSESMNRAVDALTAIANSLKQTDEVLRAELAKIGVEWTGASSDDAQVVMSDSSQYGGEATGTITSSAGAVCNQGDDYSRTRNCAPESSALRGAKDYNLADKLLLHTTDHSKEVQRTQAARAQAVDAMNSYANASKSNLGGYQALPVPPGLSLVAAPPAKASTGTSISSVGGGSAAFAPGGASIAGVPGGGPGVPVGSFDATGQPVGGGSGQPGPNSGLPGQPGQPGVPGKMTGIGPMPGPGGGPFQPGMAPGAPPVRPYYEGMTNAVAGMVGGAQGGAAVGSVADKERLAPRGGGGAAAGAAGGRSGALPPGASRGAAALGGLPPEEAAAARTAERVGAKSKPGASMMQPAAGTAQGEEDEEHVRKYGIEAEDVFADGRMVMPSVLGEDDDE</sequence>
<dbReference type="AlphaFoldDB" id="A0A0N7F5H5"/>
<dbReference type="STRING" id="860235.AOZ06_51840"/>
<dbReference type="Gene3D" id="1.20.1260.20">
    <property type="entry name" value="PPE superfamily"/>
    <property type="match status" value="1"/>
</dbReference>
<protein>
    <recommendedName>
        <fullName evidence="4">PPE family domain-containing protein</fullName>
    </recommendedName>
</protein>
<feature type="compositionally biased region" description="Low complexity" evidence="1">
    <location>
        <begin position="242"/>
        <end position="251"/>
    </location>
</feature>
<dbReference type="OrthoDB" id="3695206at2"/>
<evidence type="ECO:0008006" key="4">
    <source>
        <dbReference type="Google" id="ProtNLM"/>
    </source>
</evidence>
<evidence type="ECO:0000313" key="3">
    <source>
        <dbReference type="Proteomes" id="UP000063699"/>
    </source>
</evidence>
<reference evidence="2 3" key="1">
    <citation type="submission" date="2015-07" db="EMBL/GenBank/DDBJ databases">
        <title>Genome sequencing of Kibdelosporangium phytohabitans.</title>
        <authorList>
            <person name="Qin S."/>
            <person name="Xing K."/>
        </authorList>
    </citation>
    <scope>NUCLEOTIDE SEQUENCE [LARGE SCALE GENOMIC DNA]</scope>
    <source>
        <strain evidence="2 3">KLBMP1111</strain>
    </source>
</reference>